<evidence type="ECO:0000313" key="2">
    <source>
        <dbReference type="Proteomes" id="UP000215148"/>
    </source>
</evidence>
<evidence type="ECO:0000313" key="1">
    <source>
        <dbReference type="EMBL" id="ASU22422.1"/>
    </source>
</evidence>
<accession>A0A223MXY8</accession>
<organism evidence="1 2">
    <name type="scientific">Vibrio qinghaiensis</name>
    <dbReference type="NCBI Taxonomy" id="2025808"/>
    <lineage>
        <taxon>Bacteria</taxon>
        <taxon>Pseudomonadati</taxon>
        <taxon>Pseudomonadota</taxon>
        <taxon>Gammaproteobacteria</taxon>
        <taxon>Vibrionales</taxon>
        <taxon>Vibrionaceae</taxon>
        <taxon>Vibrio</taxon>
    </lineage>
</organism>
<dbReference type="RefSeq" id="WP_094500181.1">
    <property type="nucleotide sequence ID" value="NZ_CAWNHI010000001.1"/>
</dbReference>
<gene>
    <name evidence="1" type="ORF">CCZ37_07375</name>
</gene>
<protein>
    <submittedName>
        <fullName evidence="1">Uncharacterized protein</fullName>
    </submittedName>
</protein>
<dbReference type="AlphaFoldDB" id="A0A223MXY8"/>
<sequence>MYIEIEPAEKGIPQITFKRNRNSNVIKKAELHIYHEARALLMAMEDRQSEYQAIVEQQVIEMIEDKERSLNSHINETYQAVVDQWIAQQKHWLDTAEERLESLLLEQEKNLVFLKDEIKHSIISAIQSRLTKFSQSDNLICHLTEVLHGEVEDEMKALKVELVRDNNGVTLTIENQDSIVSINTAELVNELYIGLGQI</sequence>
<dbReference type="EMBL" id="CP022741">
    <property type="protein sequence ID" value="ASU22422.1"/>
    <property type="molecule type" value="Genomic_DNA"/>
</dbReference>
<keyword evidence="2" id="KW-1185">Reference proteome</keyword>
<proteinExistence type="predicted"/>
<reference evidence="1 2" key="1">
    <citation type="submission" date="2017-08" db="EMBL/GenBank/DDBJ databases">
        <title>The Vibrio qinghaiensis sp.-Q67 is a luminous bacteria isolated firstly from Qinghai lake, Qinghai province, China, which has been proved to be very sensitive to detect environmental and food pollutants. Therefore, complete genome analysis of V. qinghaiensis sp.-Q67 highlights the potential application of this strain on detection of hazards in the contaminated environments.</title>
        <authorList>
            <person name="Gong L."/>
        </authorList>
    </citation>
    <scope>NUCLEOTIDE SEQUENCE [LARGE SCALE GENOMIC DNA]</scope>
    <source>
        <strain evidence="1 2">Q67</strain>
    </source>
</reference>
<name>A0A223MXY8_9VIBR</name>
<dbReference type="Proteomes" id="UP000215148">
    <property type="component" value="Chromosome 1"/>
</dbReference>
<dbReference type="KEGG" id="vqi:CCZ37_07375"/>